<keyword evidence="4 7" id="KW-1133">Transmembrane helix</keyword>
<dbReference type="InterPro" id="IPR050833">
    <property type="entry name" value="Poly_Biosynth_Transport"/>
</dbReference>
<dbReference type="PIRSF" id="PIRSF038958">
    <property type="entry name" value="PG_synth_SpoVB"/>
    <property type="match status" value="1"/>
</dbReference>
<feature type="transmembrane region" description="Helical" evidence="7">
    <location>
        <begin position="445"/>
        <end position="464"/>
    </location>
</feature>
<keyword evidence="2" id="KW-1003">Cell membrane</keyword>
<evidence type="ECO:0000256" key="7">
    <source>
        <dbReference type="SAM" id="Phobius"/>
    </source>
</evidence>
<feature type="transmembrane region" description="Helical" evidence="7">
    <location>
        <begin position="108"/>
        <end position="127"/>
    </location>
</feature>
<comment type="subcellular location">
    <subcellularLocation>
        <location evidence="1">Cell membrane</location>
        <topology evidence="1">Multi-pass membrane protein</topology>
    </subcellularLocation>
</comment>
<keyword evidence="9" id="KW-1185">Reference proteome</keyword>
<protein>
    <submittedName>
        <fullName evidence="8">Polysaccharide biosynthesis protein</fullName>
    </submittedName>
</protein>
<evidence type="ECO:0000256" key="6">
    <source>
        <dbReference type="SAM" id="MobiDB-lite"/>
    </source>
</evidence>
<evidence type="ECO:0000256" key="3">
    <source>
        <dbReference type="ARBA" id="ARBA00022692"/>
    </source>
</evidence>
<proteinExistence type="predicted"/>
<sequence>MQRSVNRLSTPVSASAPASSRSMLRPHLSPRKKAFLTSTLLLTSTGLICRVLGFFYRIYLSRAIGAEGLGIYQMVHPLFGICFALCAGSLQTALSQYVAACQPQGKKALLAALSLSMSLSLILAWGITALSQPLARYVLLEPRCAPYLPVIALSVPFCALHACINGYYYGMQKTKVPALSQVAEQAVRMGAVWLIAAVWAEKGRPVTAELAFYGHLVGEMASAIFTLMCLGAFPPAKKQPSKGEQPAHSLHPSSHSSSHVFYSLLSLAVPLMGNRLVLNILGSAEAVWIPNRLMAYGLTDSQALSLYGVLTSMAMPFIFFPSAITNSMAVLLLPSAAEAQASGSTERISSMLAVSMRYSCYMGILCIGIFTLFGNTLGTSLFHDPQAGEFITILCWLCPFMYLATTLGSIQNGLGRTSSTFFQNIAAMVLRLAFVLFAIPRFGILGYLWGLLASELALALMCFFTLNRLAPVPWNVFSMVVKPVLFLFTAIGTDLALCALLPRLSSLPPFFSAALQTVFISLVYGGLLLLFHQRTDAR</sequence>
<dbReference type="EMBL" id="BAABXL010000001">
    <property type="protein sequence ID" value="GAA6268161.1"/>
    <property type="molecule type" value="Genomic_DNA"/>
</dbReference>
<dbReference type="PANTHER" id="PTHR30250:SF24">
    <property type="entry name" value="STAGE V SPORULATION PROTEIN B"/>
    <property type="match status" value="1"/>
</dbReference>
<feature type="transmembrane region" description="Helical" evidence="7">
    <location>
        <begin position="358"/>
        <end position="378"/>
    </location>
</feature>
<evidence type="ECO:0000313" key="9">
    <source>
        <dbReference type="Proteomes" id="UP001600894"/>
    </source>
</evidence>
<keyword evidence="3 7" id="KW-0812">Transmembrane</keyword>
<dbReference type="InterPro" id="IPR002797">
    <property type="entry name" value="Polysacc_synth"/>
</dbReference>
<accession>A0ABQ0AVV2</accession>
<evidence type="ECO:0000313" key="8">
    <source>
        <dbReference type="EMBL" id="GAA6268161.1"/>
    </source>
</evidence>
<dbReference type="Pfam" id="PF01943">
    <property type="entry name" value="Polysacc_synt"/>
    <property type="match status" value="1"/>
</dbReference>
<feature type="region of interest" description="Disordered" evidence="6">
    <location>
        <begin position="1"/>
        <end position="25"/>
    </location>
</feature>
<feature type="transmembrane region" description="Helical" evidence="7">
    <location>
        <begin position="78"/>
        <end position="101"/>
    </location>
</feature>
<dbReference type="Proteomes" id="UP001600894">
    <property type="component" value="Unassembled WGS sequence"/>
</dbReference>
<evidence type="ECO:0000256" key="5">
    <source>
        <dbReference type="ARBA" id="ARBA00023136"/>
    </source>
</evidence>
<feature type="transmembrane region" description="Helical" evidence="7">
    <location>
        <begin position="260"/>
        <end position="284"/>
    </location>
</feature>
<feature type="compositionally biased region" description="Polar residues" evidence="6">
    <location>
        <begin position="1"/>
        <end position="12"/>
    </location>
</feature>
<keyword evidence="5 7" id="KW-0472">Membrane</keyword>
<feature type="transmembrane region" description="Helical" evidence="7">
    <location>
        <begin position="484"/>
        <end position="504"/>
    </location>
</feature>
<dbReference type="PANTHER" id="PTHR30250">
    <property type="entry name" value="PST FAMILY PREDICTED COLANIC ACID TRANSPORTER"/>
    <property type="match status" value="1"/>
</dbReference>
<name>A0ABQ0AVV2_9FIRM</name>
<dbReference type="InterPro" id="IPR024923">
    <property type="entry name" value="PG_synth_SpoVB"/>
</dbReference>
<evidence type="ECO:0000256" key="1">
    <source>
        <dbReference type="ARBA" id="ARBA00004651"/>
    </source>
</evidence>
<feature type="transmembrane region" description="Helical" evidence="7">
    <location>
        <begin position="34"/>
        <end position="58"/>
    </location>
</feature>
<feature type="compositionally biased region" description="Low complexity" evidence="6">
    <location>
        <begin position="13"/>
        <end position="22"/>
    </location>
</feature>
<feature type="transmembrane region" description="Helical" evidence="7">
    <location>
        <begin position="147"/>
        <end position="170"/>
    </location>
</feature>
<evidence type="ECO:0000256" key="4">
    <source>
        <dbReference type="ARBA" id="ARBA00022989"/>
    </source>
</evidence>
<evidence type="ECO:0000256" key="2">
    <source>
        <dbReference type="ARBA" id="ARBA00022475"/>
    </source>
</evidence>
<feature type="transmembrane region" description="Helical" evidence="7">
    <location>
        <begin position="510"/>
        <end position="531"/>
    </location>
</feature>
<gene>
    <name evidence="8" type="ORF">F130042H8_12210</name>
</gene>
<feature type="transmembrane region" description="Helical" evidence="7">
    <location>
        <begin position="304"/>
        <end position="337"/>
    </location>
</feature>
<reference evidence="8 9" key="1">
    <citation type="submission" date="2024-04" db="EMBL/GenBank/DDBJ databases">
        <title>Defined microbial consortia suppress multidrug-resistant proinflammatory Enterobacteriaceae via ecological control.</title>
        <authorList>
            <person name="Furuichi M."/>
            <person name="Kawaguchi T."/>
            <person name="Pust M."/>
            <person name="Yasuma K."/>
            <person name="Plichta D."/>
            <person name="Hasegawa N."/>
            <person name="Ohya T."/>
            <person name="Bhattarai S."/>
            <person name="Sasajima S."/>
            <person name="Aoto Y."/>
            <person name="Tuganbaev T."/>
            <person name="Yaginuma M."/>
            <person name="Ueda M."/>
            <person name="Okahashi N."/>
            <person name="Amafuji K."/>
            <person name="Kiridooshi Y."/>
            <person name="Sugita K."/>
            <person name="Strazar M."/>
            <person name="Skelly A."/>
            <person name="Suda W."/>
            <person name="Hattori M."/>
            <person name="Nakamoto N."/>
            <person name="Caballero S."/>
            <person name="Norman J."/>
            <person name="Olle B."/>
            <person name="Tanoue T."/>
            <person name="Arita M."/>
            <person name="Bucci V."/>
            <person name="Atarashi K."/>
            <person name="Xavier R."/>
            <person name="Honda K."/>
        </authorList>
    </citation>
    <scope>NUCLEOTIDE SEQUENCE [LARGE SCALE GENOMIC DNA]</scope>
    <source>
        <strain evidence="9">f13</strain>
    </source>
</reference>
<feature type="transmembrane region" description="Helical" evidence="7">
    <location>
        <begin position="390"/>
        <end position="409"/>
    </location>
</feature>
<organism evidence="8 9">
    <name type="scientific">Enterocloster alcoholdehydrogenati</name>
    <dbReference type="NCBI Taxonomy" id="2547410"/>
    <lineage>
        <taxon>Bacteria</taxon>
        <taxon>Bacillati</taxon>
        <taxon>Bacillota</taxon>
        <taxon>Clostridia</taxon>
        <taxon>Lachnospirales</taxon>
        <taxon>Lachnospiraceae</taxon>
        <taxon>Enterocloster</taxon>
    </lineage>
</organism>
<comment type="caution">
    <text evidence="8">The sequence shown here is derived from an EMBL/GenBank/DDBJ whole genome shotgun (WGS) entry which is preliminary data.</text>
</comment>
<feature type="transmembrane region" description="Helical" evidence="7">
    <location>
        <begin position="212"/>
        <end position="233"/>
    </location>
</feature>